<dbReference type="PROSITE" id="PS00383">
    <property type="entry name" value="TYR_PHOSPHATASE_1"/>
    <property type="match status" value="1"/>
</dbReference>
<sequence>MAQQAFEPGFDERQPLQTIRHRLSREVSTALLRRMAFNIISQVTDYLYLSGFRAITLSAVRTIGITTIINCSTDLPDMPIGADNIEFLRVRVDDSPYFDMSVYFDPMSEHIHNVHMRGGRVLVHCMAGASRSPTLCLAYLMKYHRMRLRDAFRYLKSRRPVVHPNNGFFRQLIDYEIQLFGNSSVEMVEMPNLGPAYGLIPDIYLEECKGLIWLHSIKGLGQ</sequence>
<feature type="domain" description="Tyrosine specific protein phosphatases" evidence="5">
    <location>
        <begin position="102"/>
        <end position="160"/>
    </location>
</feature>
<protein>
    <submittedName>
        <fullName evidence="6">Putative dual specificity phosphatase</fullName>
    </submittedName>
</protein>
<evidence type="ECO:0000313" key="6">
    <source>
        <dbReference type="EMBL" id="JAP64518.1"/>
    </source>
</evidence>
<proteinExistence type="evidence at transcript level"/>
<evidence type="ECO:0000256" key="1">
    <source>
        <dbReference type="ARBA" id="ARBA00008601"/>
    </source>
</evidence>
<comment type="similarity">
    <text evidence="1">Belongs to the protein-tyrosine phosphatase family. Non-receptor class dual specificity subfamily.</text>
</comment>
<dbReference type="SUPFAM" id="SSF52799">
    <property type="entry name" value="(Phosphotyrosine protein) phosphatases II"/>
    <property type="match status" value="1"/>
</dbReference>
<keyword evidence="2" id="KW-0378">Hydrolase</keyword>
<dbReference type="InterPro" id="IPR029021">
    <property type="entry name" value="Prot-tyrosine_phosphatase-like"/>
</dbReference>
<dbReference type="InterPro" id="IPR020422">
    <property type="entry name" value="TYR_PHOSPHATASE_DUAL_dom"/>
</dbReference>
<dbReference type="PANTHER" id="PTHR45961">
    <property type="entry name" value="IP21249P"/>
    <property type="match status" value="1"/>
</dbReference>
<dbReference type="EMBL" id="GEFH01004063">
    <property type="protein sequence ID" value="JAP64518.1"/>
    <property type="molecule type" value="mRNA"/>
</dbReference>
<dbReference type="PRINTS" id="PR01908">
    <property type="entry name" value="ADSPHPHTASE"/>
</dbReference>
<dbReference type="InterPro" id="IPR052103">
    <property type="entry name" value="Dual_spec_Phospatases"/>
</dbReference>
<evidence type="ECO:0000256" key="2">
    <source>
        <dbReference type="ARBA" id="ARBA00022801"/>
    </source>
</evidence>
<dbReference type="InterPro" id="IPR000340">
    <property type="entry name" value="Dual-sp_phosphatase_cat-dom"/>
</dbReference>
<name>A0A131XEJ7_9ACAR</name>
<dbReference type="PANTHER" id="PTHR45961:SF6">
    <property type="entry name" value="IP21249P"/>
    <property type="match status" value="1"/>
</dbReference>
<dbReference type="SMART" id="SM00195">
    <property type="entry name" value="DSPc"/>
    <property type="match status" value="1"/>
</dbReference>
<dbReference type="Gene3D" id="3.90.190.10">
    <property type="entry name" value="Protein tyrosine phosphatase superfamily"/>
    <property type="match status" value="1"/>
</dbReference>
<dbReference type="InterPro" id="IPR016130">
    <property type="entry name" value="Tyr_Pase_AS"/>
</dbReference>
<dbReference type="CDD" id="cd14514">
    <property type="entry name" value="DUSP14-like"/>
    <property type="match status" value="1"/>
</dbReference>
<dbReference type="AlphaFoldDB" id="A0A131XEJ7"/>
<dbReference type="PROSITE" id="PS50056">
    <property type="entry name" value="TYR_PHOSPHATASE_2"/>
    <property type="match status" value="1"/>
</dbReference>
<keyword evidence="3" id="KW-0904">Protein phosphatase</keyword>
<evidence type="ECO:0000259" key="5">
    <source>
        <dbReference type="PROSITE" id="PS50056"/>
    </source>
</evidence>
<feature type="domain" description="Tyrosine-protein phosphatase" evidence="4">
    <location>
        <begin position="38"/>
        <end position="181"/>
    </location>
</feature>
<organism evidence="6">
    <name type="scientific">Hyalomma excavatum</name>
    <dbReference type="NCBI Taxonomy" id="257692"/>
    <lineage>
        <taxon>Eukaryota</taxon>
        <taxon>Metazoa</taxon>
        <taxon>Ecdysozoa</taxon>
        <taxon>Arthropoda</taxon>
        <taxon>Chelicerata</taxon>
        <taxon>Arachnida</taxon>
        <taxon>Acari</taxon>
        <taxon>Parasitiformes</taxon>
        <taxon>Ixodida</taxon>
        <taxon>Ixodoidea</taxon>
        <taxon>Ixodidae</taxon>
        <taxon>Hyalomminae</taxon>
        <taxon>Hyalomma</taxon>
    </lineage>
</organism>
<dbReference type="PROSITE" id="PS50054">
    <property type="entry name" value="TYR_PHOSPHATASE_DUAL"/>
    <property type="match status" value="1"/>
</dbReference>
<reference evidence="6" key="1">
    <citation type="journal article" date="2017" name="Ticks Tick Borne Dis.">
        <title>An insight into the sialome of Hyalomma excavatum.</title>
        <authorList>
            <person name="Ribeiro J.M."/>
            <person name="Slovak M."/>
            <person name="Francischetti I.M."/>
        </authorList>
    </citation>
    <scope>NUCLEOTIDE SEQUENCE</scope>
    <source>
        <strain evidence="6">Samish</strain>
        <tissue evidence="6">Salivary glands</tissue>
    </source>
</reference>
<dbReference type="InterPro" id="IPR003595">
    <property type="entry name" value="Tyr_Pase_cat"/>
</dbReference>
<dbReference type="Pfam" id="PF00782">
    <property type="entry name" value="DSPc"/>
    <property type="match status" value="1"/>
</dbReference>
<dbReference type="SMART" id="SM00404">
    <property type="entry name" value="PTPc_motif"/>
    <property type="match status" value="1"/>
</dbReference>
<dbReference type="GO" id="GO:0004721">
    <property type="term" value="F:phosphoprotein phosphatase activity"/>
    <property type="evidence" value="ECO:0007669"/>
    <property type="project" value="UniProtKB-KW"/>
</dbReference>
<accession>A0A131XEJ7</accession>
<dbReference type="GO" id="GO:0005737">
    <property type="term" value="C:cytoplasm"/>
    <property type="evidence" value="ECO:0007669"/>
    <property type="project" value="TreeGrafter"/>
</dbReference>
<dbReference type="InterPro" id="IPR000387">
    <property type="entry name" value="Tyr_Pase_dom"/>
</dbReference>
<evidence type="ECO:0000259" key="4">
    <source>
        <dbReference type="PROSITE" id="PS50054"/>
    </source>
</evidence>
<evidence type="ECO:0000256" key="3">
    <source>
        <dbReference type="ARBA" id="ARBA00022912"/>
    </source>
</evidence>